<evidence type="ECO:0000313" key="2">
    <source>
        <dbReference type="Proteomes" id="UP000231259"/>
    </source>
</evidence>
<dbReference type="OrthoDB" id="7360772at2"/>
<dbReference type="RefSeq" id="WP_099910973.1">
    <property type="nucleotide sequence ID" value="NZ_AWWI01000066.1"/>
</dbReference>
<gene>
    <name evidence="1" type="ORF">P775_11070</name>
</gene>
<dbReference type="EMBL" id="AWWI01000066">
    <property type="protein sequence ID" value="PIL20202.1"/>
    <property type="molecule type" value="Genomic_DNA"/>
</dbReference>
<proteinExistence type="predicted"/>
<keyword evidence="2" id="KW-1185">Reference proteome</keyword>
<protein>
    <submittedName>
        <fullName evidence="1">Uncharacterized protein</fullName>
    </submittedName>
</protein>
<comment type="caution">
    <text evidence="1">The sequence shown here is derived from an EMBL/GenBank/DDBJ whole genome shotgun (WGS) entry which is preliminary data.</text>
</comment>
<dbReference type="GO" id="GO:0000166">
    <property type="term" value="F:nucleotide binding"/>
    <property type="evidence" value="ECO:0007669"/>
    <property type="project" value="UniProtKB-KW"/>
</dbReference>
<accession>A0A2G8RFA3</accession>
<dbReference type="Proteomes" id="UP000231259">
    <property type="component" value="Unassembled WGS sequence"/>
</dbReference>
<sequence length="124" mass="13477">MTDTPNKGTPIPQAQLNALIEKRLINVLDELATYPETDQRWLQIARTDIEKGFLSLDRAVSQTTRRALPDESLNLISLSSLTVESLGAHPLLTDVSVSLTNASSKLNEWIDSGKPGAAIIVPEA</sequence>
<name>A0A2G8RFA3_9RHOB</name>
<reference evidence="1 2" key="1">
    <citation type="submission" date="2013-09" db="EMBL/GenBank/DDBJ databases">
        <title>Genome sequencing of Phaeobacter antarcticus sp. nov. SM1211.</title>
        <authorList>
            <person name="Zhang X.-Y."/>
            <person name="Liu C."/>
            <person name="Chen X.-L."/>
            <person name="Xie B.-B."/>
            <person name="Qin Q.-L."/>
            <person name="Rong J.-C."/>
            <person name="Zhang Y.-Z."/>
        </authorList>
    </citation>
    <scope>NUCLEOTIDE SEQUENCE [LARGE SCALE GENOMIC DNA]</scope>
    <source>
        <strain evidence="1 2">SM1211</strain>
    </source>
</reference>
<organism evidence="1 2">
    <name type="scientific">Puniceibacterium antarcticum</name>
    <dbReference type="NCBI Taxonomy" id="1206336"/>
    <lineage>
        <taxon>Bacteria</taxon>
        <taxon>Pseudomonadati</taxon>
        <taxon>Pseudomonadota</taxon>
        <taxon>Alphaproteobacteria</taxon>
        <taxon>Rhodobacterales</taxon>
        <taxon>Paracoccaceae</taxon>
        <taxon>Puniceibacterium</taxon>
    </lineage>
</organism>
<dbReference type="AlphaFoldDB" id="A0A2G8RFA3"/>
<evidence type="ECO:0000313" key="1">
    <source>
        <dbReference type="EMBL" id="PIL20202.1"/>
    </source>
</evidence>